<protein>
    <submittedName>
        <fullName evidence="3">Uncharacterized protein</fullName>
    </submittedName>
</protein>
<gene>
    <name evidence="3" type="ORF">H9870_00880</name>
</gene>
<feature type="compositionally biased region" description="Pro residues" evidence="1">
    <location>
        <begin position="22"/>
        <end position="38"/>
    </location>
</feature>
<comment type="caution">
    <text evidence="3">The sequence shown here is derived from an EMBL/GenBank/DDBJ whole genome shotgun (WGS) entry which is preliminary data.</text>
</comment>
<dbReference type="EMBL" id="DXGC01000009">
    <property type="protein sequence ID" value="HIW90214.1"/>
    <property type="molecule type" value="Genomic_DNA"/>
</dbReference>
<keyword evidence="2" id="KW-0812">Transmembrane</keyword>
<name>A0A9D1RLP5_9CORY</name>
<dbReference type="AlphaFoldDB" id="A0A9D1RLP5"/>
<proteinExistence type="predicted"/>
<evidence type="ECO:0000256" key="2">
    <source>
        <dbReference type="SAM" id="Phobius"/>
    </source>
</evidence>
<reference evidence="3" key="2">
    <citation type="submission" date="2021-04" db="EMBL/GenBank/DDBJ databases">
        <authorList>
            <person name="Gilroy R."/>
        </authorList>
    </citation>
    <scope>NUCLEOTIDE SEQUENCE</scope>
    <source>
        <strain evidence="3">CHK32-1732</strain>
    </source>
</reference>
<feature type="transmembrane region" description="Helical" evidence="2">
    <location>
        <begin position="84"/>
        <end position="108"/>
    </location>
</feature>
<evidence type="ECO:0000313" key="4">
    <source>
        <dbReference type="Proteomes" id="UP000824190"/>
    </source>
</evidence>
<evidence type="ECO:0000313" key="3">
    <source>
        <dbReference type="EMBL" id="HIW90214.1"/>
    </source>
</evidence>
<feature type="region of interest" description="Disordered" evidence="1">
    <location>
        <begin position="1"/>
        <end position="39"/>
    </location>
</feature>
<evidence type="ECO:0000256" key="1">
    <source>
        <dbReference type="SAM" id="MobiDB-lite"/>
    </source>
</evidence>
<reference evidence="3" key="1">
    <citation type="journal article" date="2021" name="PeerJ">
        <title>Extensive microbial diversity within the chicken gut microbiome revealed by metagenomics and culture.</title>
        <authorList>
            <person name="Gilroy R."/>
            <person name="Ravi A."/>
            <person name="Getino M."/>
            <person name="Pursley I."/>
            <person name="Horton D.L."/>
            <person name="Alikhan N.F."/>
            <person name="Baker D."/>
            <person name="Gharbi K."/>
            <person name="Hall N."/>
            <person name="Watson M."/>
            <person name="Adriaenssens E.M."/>
            <person name="Foster-Nyarko E."/>
            <person name="Jarju S."/>
            <person name="Secka A."/>
            <person name="Antonio M."/>
            <person name="Oren A."/>
            <person name="Chaudhuri R.R."/>
            <person name="La Ragione R."/>
            <person name="Hildebrand F."/>
            <person name="Pallen M.J."/>
        </authorList>
    </citation>
    <scope>NUCLEOTIDE SEQUENCE</scope>
    <source>
        <strain evidence="3">CHK32-1732</strain>
    </source>
</reference>
<dbReference type="Proteomes" id="UP000824190">
    <property type="component" value="Unassembled WGS sequence"/>
</dbReference>
<feature type="transmembrane region" description="Helical" evidence="2">
    <location>
        <begin position="45"/>
        <end position="72"/>
    </location>
</feature>
<keyword evidence="2" id="KW-1133">Transmembrane helix</keyword>
<organism evidence="3 4">
    <name type="scientific">Candidatus Corynebacterium avicola</name>
    <dbReference type="NCBI Taxonomy" id="2838527"/>
    <lineage>
        <taxon>Bacteria</taxon>
        <taxon>Bacillati</taxon>
        <taxon>Actinomycetota</taxon>
        <taxon>Actinomycetes</taxon>
        <taxon>Mycobacteriales</taxon>
        <taxon>Corynebacteriaceae</taxon>
        <taxon>Corynebacterium</taxon>
    </lineage>
</organism>
<feature type="compositionally biased region" description="Low complexity" evidence="1">
    <location>
        <begin position="9"/>
        <end position="19"/>
    </location>
</feature>
<sequence>MPEQNRWSAQQAQQTQQAQPSYPTPRPPHNGGPLPPSSTPRSAGAFGFVTVLAWILFVGSILSCLVWGSVAFGDDRHSDNFRGMLLLGISLIVTAVSLATIVLCQIGSGLAKAGKLG</sequence>
<keyword evidence="2" id="KW-0472">Membrane</keyword>
<accession>A0A9D1RLP5</accession>